<dbReference type="AlphaFoldDB" id="A0A511DZ83"/>
<organism evidence="1 2">
    <name type="scientific">Lentilactobacillus kefiri</name>
    <name type="common">Lactobacillus kefiri</name>
    <dbReference type="NCBI Taxonomy" id="33962"/>
    <lineage>
        <taxon>Bacteria</taxon>
        <taxon>Bacillati</taxon>
        <taxon>Bacillota</taxon>
        <taxon>Bacilli</taxon>
        <taxon>Lactobacillales</taxon>
        <taxon>Lactobacillaceae</taxon>
        <taxon>Lentilactobacillus</taxon>
    </lineage>
</organism>
<evidence type="ECO:0000313" key="2">
    <source>
        <dbReference type="Proteomes" id="UP000321893"/>
    </source>
</evidence>
<keyword evidence="2" id="KW-1185">Reference proteome</keyword>
<accession>A0A511DZ83</accession>
<protein>
    <submittedName>
        <fullName evidence="1">Uncharacterized protein</fullName>
    </submittedName>
</protein>
<dbReference type="Proteomes" id="UP000321893">
    <property type="component" value="Unassembled WGS sequence"/>
</dbReference>
<proteinExistence type="predicted"/>
<evidence type="ECO:0000313" key="1">
    <source>
        <dbReference type="EMBL" id="GEL29537.1"/>
    </source>
</evidence>
<comment type="caution">
    <text evidence="1">The sequence shown here is derived from an EMBL/GenBank/DDBJ whole genome shotgun (WGS) entry which is preliminary data.</text>
</comment>
<gene>
    <name evidence="1" type="ORF">LKE01_23570</name>
</gene>
<sequence length="50" mass="5708">MSIESISKFLGKGIKVMINRKTGTTRIDTSFKVIPVYSRCLNYEIVRTIV</sequence>
<reference evidence="1" key="1">
    <citation type="submission" date="2019-07" db="EMBL/GenBank/DDBJ databases">
        <title>Whole genome shotgun sequence of Lactobacillus kefiri NBRC 15888.</title>
        <authorList>
            <person name="Hosoyama A."/>
            <person name="Uohara A."/>
            <person name="Ohji S."/>
            <person name="Ichikawa N."/>
        </authorList>
    </citation>
    <scope>NUCLEOTIDE SEQUENCE [LARGE SCALE GENOMIC DNA]</scope>
    <source>
        <strain evidence="1">NBRC 15888</strain>
    </source>
</reference>
<name>A0A511DZ83_LENKE</name>
<dbReference type="EMBL" id="BJVK01000112">
    <property type="protein sequence ID" value="GEL29537.1"/>
    <property type="molecule type" value="Genomic_DNA"/>
</dbReference>